<dbReference type="EMBL" id="VSWC01000001">
    <property type="protein sequence ID" value="KAA1118778.1"/>
    <property type="molecule type" value="Genomic_DNA"/>
</dbReference>
<feature type="compositionally biased region" description="Basic and acidic residues" evidence="1">
    <location>
        <begin position="598"/>
        <end position="607"/>
    </location>
</feature>
<proteinExistence type="predicted"/>
<dbReference type="OrthoDB" id="2509448at2759"/>
<reference evidence="2 3" key="1">
    <citation type="submission" date="2019-05" db="EMBL/GenBank/DDBJ databases">
        <title>Emergence of the Ug99 lineage of the wheat stem rust pathogen through somatic hybridization.</title>
        <authorList>
            <person name="Li F."/>
            <person name="Upadhyaya N.M."/>
            <person name="Sperschneider J."/>
            <person name="Matny O."/>
            <person name="Nguyen-Phuc H."/>
            <person name="Mago R."/>
            <person name="Raley C."/>
            <person name="Miller M.E."/>
            <person name="Silverstein K.A.T."/>
            <person name="Henningsen E."/>
            <person name="Hirsch C.D."/>
            <person name="Visser B."/>
            <person name="Pretorius Z.A."/>
            <person name="Steffenson B.J."/>
            <person name="Schwessinger B."/>
            <person name="Dodds P.N."/>
            <person name="Figueroa M."/>
        </authorList>
    </citation>
    <scope>NUCLEOTIDE SEQUENCE [LARGE SCALE GENOMIC DNA]</scope>
    <source>
        <strain evidence="2">21-0</strain>
    </source>
</reference>
<feature type="compositionally biased region" description="Basic residues" evidence="1">
    <location>
        <begin position="556"/>
        <end position="568"/>
    </location>
</feature>
<evidence type="ECO:0000256" key="1">
    <source>
        <dbReference type="SAM" id="MobiDB-lite"/>
    </source>
</evidence>
<comment type="caution">
    <text evidence="2">The sequence shown here is derived from an EMBL/GenBank/DDBJ whole genome shotgun (WGS) entry which is preliminary data.</text>
</comment>
<protein>
    <submittedName>
        <fullName evidence="2">Uncharacterized protein</fullName>
    </submittedName>
</protein>
<keyword evidence="3" id="KW-1185">Reference proteome</keyword>
<sequence length="619" mass="70430">MVLLRQLRMGPMPSCWRTSAAQTCLLGVCLLGSIGKILGLMRSPFPNILNADPLQKYHSGPPIGVLDDPPHDVPPEEFGRMILGQPSTAPKLLQGIHQLVDPIDQLWEHMNHCLALHSQVGLTRAASREYAGLILSVLNKSQAIMLDNVEQINDFKLAEYEEFASDFLKKMKASWTLLQDRARFVQSQVTSQADLLRQRLAEISVHFLAALERQKLISGPRLSELINDPHEDNMLFRYIIQKAGPVNNLSKVYLNFDLKLSLQNSHFTEDIHDLLKNLNEATWQNLRRLYLGAQLKIFETSTLGEVGKQFLHYTSPTKLAEGLEGPFHASPKEWFLVTLLPQVFLPLSPSFDMNEELVKSKLLHGMIAFMIQYHVKDVMETLKKSPTYRQLQAFDIATLFLSDAFKTVYREFGEALKKVPQHFSFKAEPAFWTNINKDDQALFLPWEAKVSSDRFVGFGNPSYRLAALLPPPHFGVELLKEWPGRMLEANLEALQYATPPIVTLLEHKSQLIAIKFAIHRHIVDIRMREISSKEAEERENLSESSSAAETSERNRSKGRSGKGKLQRKLAREIEDIQRAARETREKEATARQIAQWEKSSKESAARDTVERMLSILQPE</sequence>
<organism evidence="2 3">
    <name type="scientific">Puccinia graminis f. sp. tritici</name>
    <dbReference type="NCBI Taxonomy" id="56615"/>
    <lineage>
        <taxon>Eukaryota</taxon>
        <taxon>Fungi</taxon>
        <taxon>Dikarya</taxon>
        <taxon>Basidiomycota</taxon>
        <taxon>Pucciniomycotina</taxon>
        <taxon>Pucciniomycetes</taxon>
        <taxon>Pucciniales</taxon>
        <taxon>Pucciniaceae</taxon>
        <taxon>Puccinia</taxon>
    </lineage>
</organism>
<dbReference type="AlphaFoldDB" id="A0A5B0QZR7"/>
<gene>
    <name evidence="2" type="ORF">PGT21_005498</name>
</gene>
<name>A0A5B0QZR7_PUCGR</name>
<dbReference type="Proteomes" id="UP000324748">
    <property type="component" value="Unassembled WGS sequence"/>
</dbReference>
<feature type="compositionally biased region" description="Basic and acidic residues" evidence="1">
    <location>
        <begin position="569"/>
        <end position="589"/>
    </location>
</feature>
<evidence type="ECO:0000313" key="3">
    <source>
        <dbReference type="Proteomes" id="UP000324748"/>
    </source>
</evidence>
<evidence type="ECO:0000313" key="2">
    <source>
        <dbReference type="EMBL" id="KAA1118778.1"/>
    </source>
</evidence>
<accession>A0A5B0QZR7</accession>
<feature type="region of interest" description="Disordered" evidence="1">
    <location>
        <begin position="533"/>
        <end position="607"/>
    </location>
</feature>